<evidence type="ECO:0000313" key="3">
    <source>
        <dbReference type="Proteomes" id="UP001596060"/>
    </source>
</evidence>
<keyword evidence="1" id="KW-0472">Membrane</keyword>
<feature type="transmembrane region" description="Helical" evidence="1">
    <location>
        <begin position="12"/>
        <end position="38"/>
    </location>
</feature>
<dbReference type="RefSeq" id="WP_066720019.1">
    <property type="nucleotide sequence ID" value="NZ_JBHSLU010000035.1"/>
</dbReference>
<evidence type="ECO:0000313" key="2">
    <source>
        <dbReference type="EMBL" id="MFC5506174.1"/>
    </source>
</evidence>
<name>A0ABW0P0G5_9HYPH</name>
<keyword evidence="1" id="KW-0812">Transmembrane</keyword>
<sequence length="65" mass="7080">MRALQIEQPLRLVAAIQNVALVTVPGLLGGIAALTAMLEERRQVTPTQAGELAYQLRTILQQLKT</sequence>
<gene>
    <name evidence="2" type="ORF">ACFPN9_13000</name>
</gene>
<keyword evidence="3" id="KW-1185">Reference proteome</keyword>
<comment type="caution">
    <text evidence="2">The sequence shown here is derived from an EMBL/GenBank/DDBJ whole genome shotgun (WGS) entry which is preliminary data.</text>
</comment>
<organism evidence="2 3">
    <name type="scientific">Bosea massiliensis</name>
    <dbReference type="NCBI Taxonomy" id="151419"/>
    <lineage>
        <taxon>Bacteria</taxon>
        <taxon>Pseudomonadati</taxon>
        <taxon>Pseudomonadota</taxon>
        <taxon>Alphaproteobacteria</taxon>
        <taxon>Hyphomicrobiales</taxon>
        <taxon>Boseaceae</taxon>
        <taxon>Bosea</taxon>
    </lineage>
</organism>
<protein>
    <submittedName>
        <fullName evidence="2">Uncharacterized protein</fullName>
    </submittedName>
</protein>
<proteinExistence type="predicted"/>
<dbReference type="Proteomes" id="UP001596060">
    <property type="component" value="Unassembled WGS sequence"/>
</dbReference>
<dbReference type="EMBL" id="JBHSLU010000035">
    <property type="protein sequence ID" value="MFC5506174.1"/>
    <property type="molecule type" value="Genomic_DNA"/>
</dbReference>
<reference evidence="3" key="1">
    <citation type="journal article" date="2019" name="Int. J. Syst. Evol. Microbiol.">
        <title>The Global Catalogue of Microorganisms (GCM) 10K type strain sequencing project: providing services to taxonomists for standard genome sequencing and annotation.</title>
        <authorList>
            <consortium name="The Broad Institute Genomics Platform"/>
            <consortium name="The Broad Institute Genome Sequencing Center for Infectious Disease"/>
            <person name="Wu L."/>
            <person name="Ma J."/>
        </authorList>
    </citation>
    <scope>NUCLEOTIDE SEQUENCE [LARGE SCALE GENOMIC DNA]</scope>
    <source>
        <strain evidence="3">CCUG 43117</strain>
    </source>
</reference>
<accession>A0ABW0P0G5</accession>
<evidence type="ECO:0000256" key="1">
    <source>
        <dbReference type="SAM" id="Phobius"/>
    </source>
</evidence>
<keyword evidence="1" id="KW-1133">Transmembrane helix</keyword>